<dbReference type="EMBL" id="CYRY02012186">
    <property type="protein sequence ID" value="VCW79529.1"/>
    <property type="molecule type" value="Genomic_DNA"/>
</dbReference>
<accession>A0A9X9LQV8</accession>
<gene>
    <name evidence="1" type="ORF">BN2614_LOCUS4</name>
</gene>
<proteinExistence type="predicted"/>
<keyword evidence="2" id="KW-1185">Reference proteome</keyword>
<dbReference type="AlphaFoldDB" id="A0A9X9LQV8"/>
<protein>
    <submittedName>
        <fullName evidence="1">Uncharacterized protein</fullName>
    </submittedName>
</protein>
<sequence length="87" mass="8933">QSLGLCVCVCWGSTYSVGILGESGSQCQDRGSVLWVRAPTWTMCQQEALLGETCDTGELGSLGRSGGLPVRGAAGPGNAKAPCGWGW</sequence>
<feature type="non-terminal residue" evidence="1">
    <location>
        <position position="87"/>
    </location>
</feature>
<organism evidence="1 2">
    <name type="scientific">Gulo gulo</name>
    <name type="common">Wolverine</name>
    <name type="synonym">Gluton</name>
    <dbReference type="NCBI Taxonomy" id="48420"/>
    <lineage>
        <taxon>Eukaryota</taxon>
        <taxon>Metazoa</taxon>
        <taxon>Chordata</taxon>
        <taxon>Craniata</taxon>
        <taxon>Vertebrata</taxon>
        <taxon>Euteleostomi</taxon>
        <taxon>Mammalia</taxon>
        <taxon>Eutheria</taxon>
        <taxon>Laurasiatheria</taxon>
        <taxon>Carnivora</taxon>
        <taxon>Caniformia</taxon>
        <taxon>Musteloidea</taxon>
        <taxon>Mustelidae</taxon>
        <taxon>Guloninae</taxon>
        <taxon>Gulo</taxon>
    </lineage>
</organism>
<comment type="caution">
    <text evidence="1">The sequence shown here is derived from an EMBL/GenBank/DDBJ whole genome shotgun (WGS) entry which is preliminary data.</text>
</comment>
<reference evidence="1 2" key="1">
    <citation type="submission" date="2018-10" db="EMBL/GenBank/DDBJ databases">
        <authorList>
            <person name="Ekblom R."/>
            <person name="Jareborg N."/>
        </authorList>
    </citation>
    <scope>NUCLEOTIDE SEQUENCE [LARGE SCALE GENOMIC DNA]</scope>
    <source>
        <tissue evidence="1">Muscle</tissue>
    </source>
</reference>
<dbReference type="Proteomes" id="UP000269945">
    <property type="component" value="Unassembled WGS sequence"/>
</dbReference>
<evidence type="ECO:0000313" key="1">
    <source>
        <dbReference type="EMBL" id="VCW79529.1"/>
    </source>
</evidence>
<name>A0A9X9LQV8_GULGU</name>
<evidence type="ECO:0000313" key="2">
    <source>
        <dbReference type="Proteomes" id="UP000269945"/>
    </source>
</evidence>